<reference evidence="1 2" key="1">
    <citation type="submission" date="2014-07" db="EMBL/GenBank/DDBJ databases">
        <authorList>
            <person name="McCorrison J."/>
            <person name="Sanka R."/>
            <person name="Torralba M."/>
            <person name="Gillis M."/>
            <person name="Haft D.H."/>
            <person name="Methe B."/>
            <person name="Sutton G."/>
            <person name="Nelson K.E."/>
        </authorList>
    </citation>
    <scope>NUCLEOTIDE SEQUENCE [LARGE SCALE GENOMIC DNA]</scope>
    <source>
        <strain evidence="1 2">DNF00320</strain>
    </source>
</reference>
<dbReference type="Proteomes" id="UP000029525">
    <property type="component" value="Unassembled WGS sequence"/>
</dbReference>
<dbReference type="AlphaFoldDB" id="A0A096ABN5"/>
<dbReference type="EMBL" id="JRNQ01000043">
    <property type="protein sequence ID" value="KGF44290.1"/>
    <property type="molecule type" value="Genomic_DNA"/>
</dbReference>
<dbReference type="OrthoDB" id="965427at2"/>
<gene>
    <name evidence="1" type="ORF">HMPREF0647_07270</name>
</gene>
<sequence>MKKIVAIIEKGQDGGYAIYAADETIPVVADGLSEEETRQAFSNNLHEQALYIKEKTGMLPKWYDKKMEVEYRYDMSAFFLSFPFINATELARALGLNPSLLRKYKNGLAKASEKQKNMIQEEFDKIVNRLTLVKF</sequence>
<name>A0A096ABN5_9BACT</name>
<accession>A0A096ABN5</accession>
<dbReference type="RefSeq" id="WP_036867379.1">
    <property type="nucleotide sequence ID" value="NZ_JRNQ01000043.1"/>
</dbReference>
<protein>
    <recommendedName>
        <fullName evidence="3">Pilus assembly protein HicB</fullName>
    </recommendedName>
</protein>
<evidence type="ECO:0000313" key="2">
    <source>
        <dbReference type="Proteomes" id="UP000029525"/>
    </source>
</evidence>
<organism evidence="1 2">
    <name type="scientific">Prevotella bivia DNF00320</name>
    <dbReference type="NCBI Taxonomy" id="1401068"/>
    <lineage>
        <taxon>Bacteria</taxon>
        <taxon>Pseudomonadati</taxon>
        <taxon>Bacteroidota</taxon>
        <taxon>Bacteroidia</taxon>
        <taxon>Bacteroidales</taxon>
        <taxon>Prevotellaceae</taxon>
        <taxon>Prevotella</taxon>
    </lineage>
</organism>
<evidence type="ECO:0000313" key="1">
    <source>
        <dbReference type="EMBL" id="KGF44290.1"/>
    </source>
</evidence>
<comment type="caution">
    <text evidence="1">The sequence shown here is derived from an EMBL/GenBank/DDBJ whole genome shotgun (WGS) entry which is preliminary data.</text>
</comment>
<evidence type="ECO:0008006" key="3">
    <source>
        <dbReference type="Google" id="ProtNLM"/>
    </source>
</evidence>
<proteinExistence type="predicted"/>